<name>A0A0Q4B855_9BACT</name>
<dbReference type="Proteomes" id="UP000054172">
    <property type="component" value="Unassembled WGS sequence"/>
</dbReference>
<sequence length="59" mass="6653">MVMRQKPQAQRCIATTPYQIERVSFQDSQHGVAPRPLMARQIATEEPLSRGGRAALFAR</sequence>
<proteinExistence type="predicted"/>
<dbReference type="STRING" id="1702214.AL399_07395"/>
<protein>
    <submittedName>
        <fullName evidence="1">Uncharacterized protein</fullName>
    </submittedName>
</protein>
<gene>
    <name evidence="1" type="ORF">AL399_07395</name>
</gene>
<dbReference type="EMBL" id="LIIK01000039">
    <property type="protein sequence ID" value="KQM08417.1"/>
    <property type="molecule type" value="Genomic_DNA"/>
</dbReference>
<reference evidence="1" key="1">
    <citation type="submission" date="2015-08" db="EMBL/GenBank/DDBJ databases">
        <title>Candidatus Bacteriodes Periocalifornicus.</title>
        <authorList>
            <person name="McLean J.S."/>
            <person name="Kelley S."/>
        </authorList>
    </citation>
    <scope>NUCLEOTIDE SEQUENCE [LARGE SCALE GENOMIC DNA]</scope>
    <source>
        <strain evidence="1">12B</strain>
    </source>
</reference>
<accession>A0A0Q4B855</accession>
<dbReference type="PATRIC" id="fig|1702214.3.peg.1076"/>
<keyword evidence="2" id="KW-1185">Reference proteome</keyword>
<comment type="caution">
    <text evidence="1">The sequence shown here is derived from an EMBL/GenBank/DDBJ whole genome shotgun (WGS) entry which is preliminary data.</text>
</comment>
<evidence type="ECO:0000313" key="2">
    <source>
        <dbReference type="Proteomes" id="UP000054172"/>
    </source>
</evidence>
<organism evidence="1 2">
    <name type="scientific">Candidatus [Bacteroides] periocalifornicus</name>
    <dbReference type="NCBI Taxonomy" id="1702214"/>
    <lineage>
        <taxon>Bacteria</taxon>
        <taxon>Pseudomonadati</taxon>
        <taxon>Bacteroidota</taxon>
    </lineage>
</organism>
<dbReference type="AlphaFoldDB" id="A0A0Q4B855"/>
<evidence type="ECO:0000313" key="1">
    <source>
        <dbReference type="EMBL" id="KQM08417.1"/>
    </source>
</evidence>